<proteinExistence type="predicted"/>
<evidence type="ECO:0000256" key="2">
    <source>
        <dbReference type="ARBA" id="ARBA00022692"/>
    </source>
</evidence>
<feature type="transmembrane region" description="Helical" evidence="5">
    <location>
        <begin position="6"/>
        <end position="25"/>
    </location>
</feature>
<dbReference type="AlphaFoldDB" id="A0A397RX53"/>
<evidence type="ECO:0000313" key="8">
    <source>
        <dbReference type="Proteomes" id="UP000265703"/>
    </source>
</evidence>
<dbReference type="OrthoDB" id="2439240at2759"/>
<keyword evidence="2 5" id="KW-0812">Transmembrane</keyword>
<name>A0A397RX53_9GLOM</name>
<dbReference type="GO" id="GO:0016020">
    <property type="term" value="C:membrane"/>
    <property type="evidence" value="ECO:0007669"/>
    <property type="project" value="UniProtKB-SubCell"/>
</dbReference>
<feature type="transmembrane region" description="Helical" evidence="5">
    <location>
        <begin position="202"/>
        <end position="235"/>
    </location>
</feature>
<dbReference type="SUPFAM" id="SSF81321">
    <property type="entry name" value="Family A G protein-coupled receptor-like"/>
    <property type="match status" value="1"/>
</dbReference>
<gene>
    <name evidence="7" type="ORF">C1645_883037</name>
</gene>
<evidence type="ECO:0000259" key="6">
    <source>
        <dbReference type="PROSITE" id="PS50262"/>
    </source>
</evidence>
<feature type="transmembrane region" description="Helical" evidence="5">
    <location>
        <begin position="123"/>
        <end position="140"/>
    </location>
</feature>
<feature type="transmembrane region" description="Helical" evidence="5">
    <location>
        <begin position="160"/>
        <end position="181"/>
    </location>
</feature>
<evidence type="ECO:0000256" key="3">
    <source>
        <dbReference type="ARBA" id="ARBA00022989"/>
    </source>
</evidence>
<dbReference type="InterPro" id="IPR000276">
    <property type="entry name" value="GPCR_Rhodpsn"/>
</dbReference>
<accession>A0A397RX53</accession>
<evidence type="ECO:0000256" key="1">
    <source>
        <dbReference type="ARBA" id="ARBA00004370"/>
    </source>
</evidence>
<evidence type="ECO:0000313" key="7">
    <source>
        <dbReference type="EMBL" id="RIA78753.1"/>
    </source>
</evidence>
<evidence type="ECO:0000256" key="5">
    <source>
        <dbReference type="SAM" id="Phobius"/>
    </source>
</evidence>
<evidence type="ECO:0000256" key="4">
    <source>
        <dbReference type="ARBA" id="ARBA00023136"/>
    </source>
</evidence>
<dbReference type="Gene3D" id="1.20.1070.10">
    <property type="entry name" value="Rhodopsin 7-helix transmembrane proteins"/>
    <property type="match status" value="1"/>
</dbReference>
<keyword evidence="8" id="KW-1185">Reference proteome</keyword>
<feature type="domain" description="G-protein coupled receptors family 1 profile" evidence="6">
    <location>
        <begin position="16"/>
        <end position="241"/>
    </location>
</feature>
<keyword evidence="3 5" id="KW-1133">Transmembrane helix</keyword>
<comment type="subcellular location">
    <subcellularLocation>
        <location evidence="1">Membrane</location>
    </subcellularLocation>
</comment>
<dbReference type="Proteomes" id="UP000265703">
    <property type="component" value="Unassembled WGS sequence"/>
</dbReference>
<keyword evidence="4 5" id="KW-0472">Membrane</keyword>
<feature type="transmembrane region" description="Helical" evidence="5">
    <location>
        <begin position="45"/>
        <end position="67"/>
    </location>
</feature>
<organism evidence="7 8">
    <name type="scientific">Glomus cerebriforme</name>
    <dbReference type="NCBI Taxonomy" id="658196"/>
    <lineage>
        <taxon>Eukaryota</taxon>
        <taxon>Fungi</taxon>
        <taxon>Fungi incertae sedis</taxon>
        <taxon>Mucoromycota</taxon>
        <taxon>Glomeromycotina</taxon>
        <taxon>Glomeromycetes</taxon>
        <taxon>Glomerales</taxon>
        <taxon>Glomeraceae</taxon>
        <taxon>Glomus</taxon>
    </lineage>
</organism>
<comment type="caution">
    <text evidence="7">The sequence shown here is derived from an EMBL/GenBank/DDBJ whole genome shotgun (WGS) entry which is preliminary data.</text>
</comment>
<dbReference type="EMBL" id="QKYT01002159">
    <property type="protein sequence ID" value="RIA78753.1"/>
    <property type="molecule type" value="Genomic_DNA"/>
</dbReference>
<protein>
    <recommendedName>
        <fullName evidence="6">G-protein coupled receptors family 1 profile domain-containing protein</fullName>
    </recommendedName>
</protein>
<reference evidence="7 8" key="1">
    <citation type="submission" date="2018-06" db="EMBL/GenBank/DDBJ databases">
        <title>Comparative genomics reveals the genomic features of Rhizophagus irregularis, R. cerebriforme, R. diaphanum and Gigaspora rosea, and their symbiotic lifestyle signature.</title>
        <authorList>
            <person name="Morin E."/>
            <person name="San Clemente H."/>
            <person name="Chen E.C.H."/>
            <person name="De La Providencia I."/>
            <person name="Hainaut M."/>
            <person name="Kuo A."/>
            <person name="Kohler A."/>
            <person name="Murat C."/>
            <person name="Tang N."/>
            <person name="Roy S."/>
            <person name="Loubradou J."/>
            <person name="Henrissat B."/>
            <person name="Grigoriev I.V."/>
            <person name="Corradi N."/>
            <person name="Roux C."/>
            <person name="Martin F.M."/>
        </authorList>
    </citation>
    <scope>NUCLEOTIDE SEQUENCE [LARGE SCALE GENOMIC DNA]</scope>
    <source>
        <strain evidence="7 8">DAOM 227022</strain>
    </source>
</reference>
<dbReference type="PRINTS" id="PR00237">
    <property type="entry name" value="GPCRRHODOPSN"/>
</dbReference>
<dbReference type="GO" id="GO:0004930">
    <property type="term" value="F:G protein-coupled receptor activity"/>
    <property type="evidence" value="ECO:0007669"/>
    <property type="project" value="InterPro"/>
</dbReference>
<dbReference type="InterPro" id="IPR017452">
    <property type="entry name" value="GPCR_Rhodpsn_7TM"/>
</dbReference>
<sequence length="241" mass="28506">MITNIVPLMFSISCLGNLCVFYRTFKQLVWNFNKERLKMVYKLPFYTSLIDFIENVLFLANILHTAIYASVFEEPTCSYFSMILWAFDTMNLSLYVVISVITYLRICCNCTRLSYFGNYDYKLWIPTLVLSSIFQLINMHNHGPRKYWCSGKSGQITSSILSFCFIIITLITMLFCYVNVLREMNRVFVIRNEPEKKAAKKITSYMIVFIIRWIPIMVQTIGRFLNVKIFILFYFLFNSEI</sequence>
<dbReference type="PROSITE" id="PS50262">
    <property type="entry name" value="G_PROTEIN_RECEP_F1_2"/>
    <property type="match status" value="1"/>
</dbReference>
<feature type="transmembrane region" description="Helical" evidence="5">
    <location>
        <begin position="79"/>
        <end position="103"/>
    </location>
</feature>